<dbReference type="KEGG" id="ehx:EMIHUDRAFT_197822"/>
<organism evidence="4 5">
    <name type="scientific">Emiliania huxleyi (strain CCMP1516)</name>
    <dbReference type="NCBI Taxonomy" id="280463"/>
    <lineage>
        <taxon>Eukaryota</taxon>
        <taxon>Haptista</taxon>
        <taxon>Haptophyta</taxon>
        <taxon>Prymnesiophyceae</taxon>
        <taxon>Isochrysidales</taxon>
        <taxon>Noelaerhabdaceae</taxon>
        <taxon>Emiliania</taxon>
    </lineage>
</organism>
<dbReference type="SMART" id="SM00298">
    <property type="entry name" value="CHROMO"/>
    <property type="match status" value="1"/>
</dbReference>
<feature type="domain" description="Chromo" evidence="3">
    <location>
        <begin position="1228"/>
        <end position="1296"/>
    </location>
</feature>
<proteinExistence type="predicted"/>
<dbReference type="Gene3D" id="2.40.50.40">
    <property type="match status" value="1"/>
</dbReference>
<dbReference type="PANTHER" id="PTHR45615">
    <property type="entry name" value="MYOSIN HEAVY CHAIN, NON-MUSCLE"/>
    <property type="match status" value="1"/>
</dbReference>
<dbReference type="InterPro" id="IPR000953">
    <property type="entry name" value="Chromo/chromo_shadow_dom"/>
</dbReference>
<name>A0A0D3IDT4_EMIH1</name>
<feature type="coiled-coil region" evidence="1">
    <location>
        <begin position="473"/>
        <end position="507"/>
    </location>
</feature>
<dbReference type="HOGENOM" id="CLU_005526_0_0_1"/>
<accession>A0A0D3IDT4</accession>
<dbReference type="RefSeq" id="XP_005761848.1">
    <property type="nucleotide sequence ID" value="XM_005761791.1"/>
</dbReference>
<dbReference type="InterPro" id="IPR023780">
    <property type="entry name" value="Chromo_domain"/>
</dbReference>
<feature type="compositionally biased region" description="Basic and acidic residues" evidence="2">
    <location>
        <begin position="1060"/>
        <end position="1074"/>
    </location>
</feature>
<dbReference type="GeneID" id="17255603"/>
<dbReference type="SUPFAM" id="SSF54160">
    <property type="entry name" value="Chromo domain-like"/>
    <property type="match status" value="1"/>
</dbReference>
<dbReference type="CDD" id="cd00024">
    <property type="entry name" value="CD_CSD"/>
    <property type="match status" value="1"/>
</dbReference>
<keyword evidence="1" id="KW-0175">Coiled coil</keyword>
<protein>
    <recommendedName>
        <fullName evidence="3">Chromo domain-containing protein</fullName>
    </recommendedName>
</protein>
<dbReference type="PROSITE" id="PS50013">
    <property type="entry name" value="CHROMO_2"/>
    <property type="match status" value="1"/>
</dbReference>
<evidence type="ECO:0000313" key="5">
    <source>
        <dbReference type="Proteomes" id="UP000013827"/>
    </source>
</evidence>
<evidence type="ECO:0000313" key="4">
    <source>
        <dbReference type="EnsemblProtists" id="EOD09419"/>
    </source>
</evidence>
<dbReference type="InterPro" id="IPR016197">
    <property type="entry name" value="Chromo-like_dom_sf"/>
</dbReference>
<keyword evidence="5" id="KW-1185">Reference proteome</keyword>
<dbReference type="Proteomes" id="UP000013827">
    <property type="component" value="Unassembled WGS sequence"/>
</dbReference>
<feature type="region of interest" description="Disordered" evidence="2">
    <location>
        <begin position="1"/>
        <end position="27"/>
    </location>
</feature>
<reference evidence="4" key="2">
    <citation type="submission" date="2024-10" db="UniProtKB">
        <authorList>
            <consortium name="EnsemblProtists"/>
        </authorList>
    </citation>
    <scope>IDENTIFICATION</scope>
</reference>
<evidence type="ECO:0000256" key="2">
    <source>
        <dbReference type="SAM" id="MobiDB-lite"/>
    </source>
</evidence>
<dbReference type="EnsemblProtists" id="EOD09419">
    <property type="protein sequence ID" value="EOD09419"/>
    <property type="gene ID" value="EMIHUDRAFT_197822"/>
</dbReference>
<evidence type="ECO:0000256" key="1">
    <source>
        <dbReference type="SAM" id="Coils"/>
    </source>
</evidence>
<feature type="region of interest" description="Disordered" evidence="2">
    <location>
        <begin position="1060"/>
        <end position="1079"/>
    </location>
</feature>
<reference evidence="5" key="1">
    <citation type="journal article" date="2013" name="Nature">
        <title>Pan genome of the phytoplankton Emiliania underpins its global distribution.</title>
        <authorList>
            <person name="Read B.A."/>
            <person name="Kegel J."/>
            <person name="Klute M.J."/>
            <person name="Kuo A."/>
            <person name="Lefebvre S.C."/>
            <person name="Maumus F."/>
            <person name="Mayer C."/>
            <person name="Miller J."/>
            <person name="Monier A."/>
            <person name="Salamov A."/>
            <person name="Young J."/>
            <person name="Aguilar M."/>
            <person name="Claverie J.M."/>
            <person name="Frickenhaus S."/>
            <person name="Gonzalez K."/>
            <person name="Herman E.K."/>
            <person name="Lin Y.C."/>
            <person name="Napier J."/>
            <person name="Ogata H."/>
            <person name="Sarno A.F."/>
            <person name="Shmutz J."/>
            <person name="Schroeder D."/>
            <person name="de Vargas C."/>
            <person name="Verret F."/>
            <person name="von Dassow P."/>
            <person name="Valentin K."/>
            <person name="Van de Peer Y."/>
            <person name="Wheeler G."/>
            <person name="Dacks J.B."/>
            <person name="Delwiche C.F."/>
            <person name="Dyhrman S.T."/>
            <person name="Glockner G."/>
            <person name="John U."/>
            <person name="Richards T."/>
            <person name="Worden A.Z."/>
            <person name="Zhang X."/>
            <person name="Grigoriev I.V."/>
            <person name="Allen A.E."/>
            <person name="Bidle K."/>
            <person name="Borodovsky M."/>
            <person name="Bowler C."/>
            <person name="Brownlee C."/>
            <person name="Cock J.M."/>
            <person name="Elias M."/>
            <person name="Gladyshev V.N."/>
            <person name="Groth M."/>
            <person name="Guda C."/>
            <person name="Hadaegh A."/>
            <person name="Iglesias-Rodriguez M.D."/>
            <person name="Jenkins J."/>
            <person name="Jones B.M."/>
            <person name="Lawson T."/>
            <person name="Leese F."/>
            <person name="Lindquist E."/>
            <person name="Lobanov A."/>
            <person name="Lomsadze A."/>
            <person name="Malik S.B."/>
            <person name="Marsh M.E."/>
            <person name="Mackinder L."/>
            <person name="Mock T."/>
            <person name="Mueller-Roeber B."/>
            <person name="Pagarete A."/>
            <person name="Parker M."/>
            <person name="Probert I."/>
            <person name="Quesneville H."/>
            <person name="Raines C."/>
            <person name="Rensing S.A."/>
            <person name="Riano-Pachon D.M."/>
            <person name="Richier S."/>
            <person name="Rokitta S."/>
            <person name="Shiraiwa Y."/>
            <person name="Soanes D.M."/>
            <person name="van der Giezen M."/>
            <person name="Wahlund T.M."/>
            <person name="Williams B."/>
            <person name="Wilson W."/>
            <person name="Wolfe G."/>
            <person name="Wurch L.L."/>
        </authorList>
    </citation>
    <scope>NUCLEOTIDE SEQUENCE</scope>
</reference>
<dbReference type="Pfam" id="PF00385">
    <property type="entry name" value="Chromo"/>
    <property type="match status" value="1"/>
</dbReference>
<sequence length="1296" mass="141302">MKNACRAMSSVELLAGQGTPEPSRQPRQRILRDRFICAAATNPIHVLGFDSRAIKSSTMVPTAKKAPVASTMEVATPEDLHTSKEKLRGIGEATALFSEPARAEALSTLASLEGSPGPAAALARPVGGLLLIDAYALAMAGHESLAPTRALPALATPETKANFVKYKRRMTAYKADVERALKRRSTAVSRRKDPAEADRELDQLVRQAHLDVTAQLRAFAEGLHPRLGADSAVHLLEGCRDVLGLIAAEVRGAPPPRGRGTSQLRQVSLLLNYERRRRQLSEALADERRVELELAARRQQAAVDAALADERRRSAAAYAKLDAALQAERQETGRLCTEVRRLKAAAREAETAAELRCRSQEKEAAAHFGSIASEAERRAKVAEAQRDDACEEAAQLHGLFAQLEDQLDALRSMRVSGLLEQLQASTRRITELSARRKVTQRKLSDVNLVERNLAVSQRLLSEERAARASLWRGDATAEKLEAVEAQCAKLQAELEAAQAEAAKFKAIAEPTKARFKLGNHFNAETELACISVMHLGIARQKIPKLFPIFARLLGVKLPYREIKVPGPIVDGKRTSVVKRLPETPQATHCKELAGVSYELNKLQIGQWLLEFMNSDESSCCYIADGAEAQQMERIGTVLSRRVNGKLELRALDLSTASSKTAEAQASAYHESIEEVIKLMEEAGLADARAAELLRRFLPTCACNDRASTARLAARLVLGLGEGDDDPTCAEHALVNILEEGRKAMDAILRELMNFTDEQAAAHADKIKAMRTCVGWFSSPVSKYVALCSTKGYAIGRKLQEWMEARLADLEEQLEHLVGHVEDVLAICGSRAYVFYLDAAPTERLLTEHDISMLTYLDEDEMLKAAGGGKLRKSILTGARSPPCMAGVRAMALICDAVFWPLIRAVKPAADKHVLDVLPRVWPAAHAFFEAAAASPAGIVDGSLKLQLGDVSAAATAATAPTPTQARRAERHRLDMVRIRAAAADDPMVTRLLTAAFGAMSRAVCNHAAEWMPAGLVATNGSITKTGKLCSANITPALRAKYDALQATSTPVERLHAVGRVSDDRHKRQRNESRAGDSLGRYNNQAGWLTGEIDERGGLKVAETMLAACRKAAGRARRVTLKAQLVAAGRAKRAERDEKLGSKKARKAAKAAENARIAQLPLDQLKAFKLAGKTGFTVTQANRADYCTQLQNLLFAAHGVEANDLEDGDSGCDGDGVLNGWQWEASEKFDIERILDSKVETVGKGKKRVEMTYYLILWKGYPPDVSTWEPESQIHDDLIDAYEAELDAAWCESHLRA</sequence>
<dbReference type="PaxDb" id="2903-EOD09419"/>
<dbReference type="PANTHER" id="PTHR45615:SF80">
    <property type="entry name" value="GRIP DOMAIN-CONTAINING PROTEIN"/>
    <property type="match status" value="1"/>
</dbReference>
<evidence type="ECO:0000259" key="3">
    <source>
        <dbReference type="PROSITE" id="PS50013"/>
    </source>
</evidence>